<feature type="domain" description="Phage conserved hypothetical protein C-terminal" evidence="2">
    <location>
        <begin position="153"/>
        <end position="224"/>
    </location>
</feature>
<dbReference type="Pfam" id="PF09524">
    <property type="entry name" value="Phg_2220_C"/>
    <property type="match status" value="1"/>
</dbReference>
<evidence type="ECO:0000313" key="3">
    <source>
        <dbReference type="EMBL" id="MFD1410607.1"/>
    </source>
</evidence>
<feature type="compositionally biased region" description="Basic and acidic residues" evidence="1">
    <location>
        <begin position="136"/>
        <end position="145"/>
    </location>
</feature>
<dbReference type="InterPro" id="IPR011741">
    <property type="entry name" value="Phg_2220_C"/>
</dbReference>
<feature type="region of interest" description="Disordered" evidence="1">
    <location>
        <begin position="227"/>
        <end position="248"/>
    </location>
</feature>
<evidence type="ECO:0000256" key="1">
    <source>
        <dbReference type="SAM" id="MobiDB-lite"/>
    </source>
</evidence>
<dbReference type="RefSeq" id="WP_225420242.1">
    <property type="nucleotide sequence ID" value="NZ_JBHTOH010000018.1"/>
</dbReference>
<accession>A0ABW4BK32</accession>
<organism evidence="3 4">
    <name type="scientific">Lapidilactobacillus gannanensis</name>
    <dbReference type="NCBI Taxonomy" id="2486002"/>
    <lineage>
        <taxon>Bacteria</taxon>
        <taxon>Bacillati</taxon>
        <taxon>Bacillota</taxon>
        <taxon>Bacilli</taxon>
        <taxon>Lactobacillales</taxon>
        <taxon>Lactobacillaceae</taxon>
        <taxon>Lapidilactobacillus</taxon>
    </lineage>
</organism>
<feature type="compositionally biased region" description="Polar residues" evidence="1">
    <location>
        <begin position="125"/>
        <end position="134"/>
    </location>
</feature>
<protein>
    <submittedName>
        <fullName evidence="3">Conserved phage C-terminal domain-containing protein</fullName>
    </submittedName>
</protein>
<reference evidence="4" key="1">
    <citation type="journal article" date="2019" name="Int. J. Syst. Evol. Microbiol.">
        <title>The Global Catalogue of Microorganisms (GCM) 10K type strain sequencing project: providing services to taxonomists for standard genome sequencing and annotation.</title>
        <authorList>
            <consortium name="The Broad Institute Genomics Platform"/>
            <consortium name="The Broad Institute Genome Sequencing Center for Infectious Disease"/>
            <person name="Wu L."/>
            <person name="Ma J."/>
        </authorList>
    </citation>
    <scope>NUCLEOTIDE SEQUENCE [LARGE SCALE GENOMIC DNA]</scope>
    <source>
        <strain evidence="4">CCM 8937</strain>
    </source>
</reference>
<evidence type="ECO:0000313" key="4">
    <source>
        <dbReference type="Proteomes" id="UP001597191"/>
    </source>
</evidence>
<keyword evidence="4" id="KW-1185">Reference proteome</keyword>
<evidence type="ECO:0000259" key="2">
    <source>
        <dbReference type="Pfam" id="PF09524"/>
    </source>
</evidence>
<feature type="region of interest" description="Disordered" evidence="1">
    <location>
        <begin position="125"/>
        <end position="145"/>
    </location>
</feature>
<dbReference type="EMBL" id="JBHTOH010000018">
    <property type="protein sequence ID" value="MFD1410607.1"/>
    <property type="molecule type" value="Genomic_DNA"/>
</dbReference>
<sequence length="248" mass="28931">MADEGWIKLYRKIMKSFVWTNSDQLKLWLLVLMKANHSQNKFLFNGEEVSVSQGQFVTGVNTLGFEFNQGVKRDKAIAGRTLWRWLKRFEKEQMLTIKSTTKYSVISVSNWGEYQESVKHLSSVGQSPVNHLSTNKNDKNEENEKKSTIYSPVIDYLNQKAGTKYKSSGKNTQTLIRAREKDGFKLDDFKKVIDNKVAEWKGTDMEQYLRPITLFGTRFESYLNQKPVKPKQRQNFTQNNDQYSNLGW</sequence>
<dbReference type="NCBIfam" id="TIGR02220">
    <property type="entry name" value="phg_TIGR02220"/>
    <property type="match status" value="1"/>
</dbReference>
<comment type="caution">
    <text evidence="3">The sequence shown here is derived from an EMBL/GenBank/DDBJ whole genome shotgun (WGS) entry which is preliminary data.</text>
</comment>
<proteinExistence type="predicted"/>
<dbReference type="Proteomes" id="UP001597191">
    <property type="component" value="Unassembled WGS sequence"/>
</dbReference>
<name>A0ABW4BK32_9LACO</name>
<gene>
    <name evidence="3" type="ORF">ACFQ4R_03125</name>
</gene>
<feature type="compositionally biased region" description="Polar residues" evidence="1">
    <location>
        <begin position="233"/>
        <end position="248"/>
    </location>
</feature>